<reference evidence="1" key="1">
    <citation type="journal article" date="2015" name="PeerJ">
        <title>First genomic representation of candidate bacterial phylum KSB3 points to enhanced environmental sensing as a trigger of wastewater bulking.</title>
        <authorList>
            <person name="Sekiguchi Y."/>
            <person name="Ohashi A."/>
            <person name="Parks D.H."/>
            <person name="Yamauchi T."/>
            <person name="Tyson G.W."/>
            <person name="Hugenholtz P."/>
        </authorList>
    </citation>
    <scope>NUCLEOTIDE SEQUENCE [LARGE SCALE GENOMIC DNA]</scope>
</reference>
<protein>
    <submittedName>
        <fullName evidence="1">Uncharacterized protein</fullName>
    </submittedName>
</protein>
<evidence type="ECO:0000313" key="1">
    <source>
        <dbReference type="EMBL" id="GAK54093.1"/>
    </source>
</evidence>
<dbReference type="AlphaFoldDB" id="A0A081BRR2"/>
<keyword evidence="2" id="KW-1185">Reference proteome</keyword>
<evidence type="ECO:0000313" key="2">
    <source>
        <dbReference type="Proteomes" id="UP000030700"/>
    </source>
</evidence>
<proteinExistence type="predicted"/>
<dbReference type="STRING" id="1499966.U14_05370"/>
<dbReference type="EMBL" id="DF820460">
    <property type="protein sequence ID" value="GAK54093.1"/>
    <property type="molecule type" value="Genomic_DNA"/>
</dbReference>
<name>A0A081BRR2_9BACT</name>
<dbReference type="HOGENOM" id="CLU_176130_0_0_0"/>
<organism evidence="1">
    <name type="scientific">Candidatus Moduliflexus flocculans</name>
    <dbReference type="NCBI Taxonomy" id="1499966"/>
    <lineage>
        <taxon>Bacteria</taxon>
        <taxon>Candidatus Moduliflexota</taxon>
        <taxon>Candidatus Moduliflexia</taxon>
        <taxon>Candidatus Moduliflexales</taxon>
        <taxon>Candidatus Moduliflexaceae</taxon>
    </lineage>
</organism>
<accession>A0A081BRR2</accession>
<dbReference type="Proteomes" id="UP000030700">
    <property type="component" value="Unassembled WGS sequence"/>
</dbReference>
<gene>
    <name evidence="1" type="ORF">U14_05370</name>
</gene>
<sequence>MSTVNIRPELHRILQSERINPEIVLREAALLRLLAQREQLRLEISGFEQTYHSDFFTYEQRIHSQKNSEDFAVEEDLMDWEFALKSLEAVNGKLTTLLATS</sequence>